<evidence type="ECO:0000256" key="13">
    <source>
        <dbReference type="RuleBase" id="RU000483"/>
    </source>
</evidence>
<dbReference type="AlphaFoldDB" id="A0A2Z6E7A7"/>
<dbReference type="InterPro" id="IPR000568">
    <property type="entry name" value="ATP_synth_F0_asu"/>
</dbReference>
<keyword evidence="8 12" id="KW-1133">Transmembrane helix</keyword>
<comment type="similarity">
    <text evidence="2 12 13">Belongs to the ATPase A chain family.</text>
</comment>
<reference evidence="15" key="2">
    <citation type="submission" date="2018-06" db="EMBL/GenBank/DDBJ databases">
        <title>Genome sequence of Rhodanobacteraceae bacterium strain Dysh456.</title>
        <authorList>
            <person name="Fukui M."/>
        </authorList>
    </citation>
    <scope>NUCLEOTIDE SEQUENCE [LARGE SCALE GENOMIC DNA]</scope>
    <source>
        <strain evidence="15">Dysh456</strain>
    </source>
</reference>
<evidence type="ECO:0000256" key="8">
    <source>
        <dbReference type="ARBA" id="ARBA00022989"/>
    </source>
</evidence>
<keyword evidence="7 12" id="KW-0375">Hydrogen ion transport</keyword>
<feature type="transmembrane region" description="Helical" evidence="12">
    <location>
        <begin position="49"/>
        <end position="68"/>
    </location>
</feature>
<dbReference type="PANTHER" id="PTHR42823">
    <property type="entry name" value="ATP SYNTHASE SUBUNIT A, CHLOROPLASTIC"/>
    <property type="match status" value="1"/>
</dbReference>
<dbReference type="CDD" id="cd00310">
    <property type="entry name" value="ATP-synt_Fo_a_6"/>
    <property type="match status" value="1"/>
</dbReference>
<dbReference type="NCBIfam" id="NF004477">
    <property type="entry name" value="PRK05815.1-1"/>
    <property type="match status" value="1"/>
</dbReference>
<dbReference type="KEGG" id="rbd:ALSL_2378"/>
<evidence type="ECO:0000256" key="1">
    <source>
        <dbReference type="ARBA" id="ARBA00004141"/>
    </source>
</evidence>
<evidence type="ECO:0000313" key="15">
    <source>
        <dbReference type="Proteomes" id="UP000270530"/>
    </source>
</evidence>
<evidence type="ECO:0000313" key="14">
    <source>
        <dbReference type="EMBL" id="BBD81003.1"/>
    </source>
</evidence>
<evidence type="ECO:0000256" key="3">
    <source>
        <dbReference type="ARBA" id="ARBA00022448"/>
    </source>
</evidence>
<keyword evidence="10 12" id="KW-0472">Membrane</keyword>
<evidence type="ECO:0000256" key="6">
    <source>
        <dbReference type="ARBA" id="ARBA00022692"/>
    </source>
</evidence>
<reference evidence="15" key="1">
    <citation type="submission" date="2018-04" db="EMBL/GenBank/DDBJ databases">
        <authorList>
            <person name="Watanabe M."/>
            <person name="Kojima H."/>
        </authorList>
    </citation>
    <scope>NUCLEOTIDE SEQUENCE [LARGE SCALE GENOMIC DNA]</scope>
    <source>
        <strain evidence="15">Dysh456</strain>
    </source>
</reference>
<dbReference type="GO" id="GO:0005886">
    <property type="term" value="C:plasma membrane"/>
    <property type="evidence" value="ECO:0007669"/>
    <property type="project" value="UniProtKB-SubCell"/>
</dbReference>
<evidence type="ECO:0000256" key="10">
    <source>
        <dbReference type="ARBA" id="ARBA00023136"/>
    </source>
</evidence>
<dbReference type="SUPFAM" id="SSF81336">
    <property type="entry name" value="F1F0 ATP synthase subunit A"/>
    <property type="match status" value="1"/>
</dbReference>
<keyword evidence="4 12" id="KW-1003">Cell membrane</keyword>
<evidence type="ECO:0000256" key="12">
    <source>
        <dbReference type="HAMAP-Rule" id="MF_01393"/>
    </source>
</evidence>
<dbReference type="Proteomes" id="UP000270530">
    <property type="component" value="Chromosome"/>
</dbReference>
<dbReference type="InterPro" id="IPR023011">
    <property type="entry name" value="ATP_synth_F0_asu_AS"/>
</dbReference>
<proteinExistence type="inferred from homology"/>
<dbReference type="Pfam" id="PF00119">
    <property type="entry name" value="ATP-synt_A"/>
    <property type="match status" value="1"/>
</dbReference>
<evidence type="ECO:0000256" key="9">
    <source>
        <dbReference type="ARBA" id="ARBA00023065"/>
    </source>
</evidence>
<dbReference type="EMBL" id="AP018560">
    <property type="protein sequence ID" value="BBD81003.1"/>
    <property type="molecule type" value="Genomic_DNA"/>
</dbReference>
<dbReference type="PANTHER" id="PTHR42823:SF3">
    <property type="entry name" value="ATP SYNTHASE SUBUNIT A, CHLOROPLASTIC"/>
    <property type="match status" value="1"/>
</dbReference>
<keyword evidence="5 12" id="KW-0138">CF(0)</keyword>
<comment type="function">
    <text evidence="12 13">Key component of the proton channel; it plays a direct role in the translocation of protons across the membrane.</text>
</comment>
<keyword evidence="6 12" id="KW-0812">Transmembrane</keyword>
<dbReference type="Gene3D" id="1.20.120.220">
    <property type="entry name" value="ATP synthase, F0 complex, subunit A"/>
    <property type="match status" value="1"/>
</dbReference>
<keyword evidence="11 12" id="KW-0066">ATP synthesis</keyword>
<dbReference type="PROSITE" id="PS00449">
    <property type="entry name" value="ATPASE_A"/>
    <property type="match status" value="1"/>
</dbReference>
<feature type="transmembrane region" description="Helical" evidence="12">
    <location>
        <begin position="156"/>
        <end position="175"/>
    </location>
</feature>
<keyword evidence="9 12" id="KW-0406">Ion transport</keyword>
<dbReference type="InterPro" id="IPR035908">
    <property type="entry name" value="F0_ATP_A_sf"/>
</dbReference>
<dbReference type="NCBIfam" id="TIGR01131">
    <property type="entry name" value="ATP_synt_6_or_A"/>
    <property type="match status" value="1"/>
</dbReference>
<feature type="transmembrane region" description="Helical" evidence="12">
    <location>
        <begin position="105"/>
        <end position="122"/>
    </location>
</feature>
<name>A0A2Z6E7A7_9GAMM</name>
<evidence type="ECO:0000256" key="5">
    <source>
        <dbReference type="ARBA" id="ARBA00022547"/>
    </source>
</evidence>
<dbReference type="GO" id="GO:0046933">
    <property type="term" value="F:proton-transporting ATP synthase activity, rotational mechanism"/>
    <property type="evidence" value="ECO:0007669"/>
    <property type="project" value="UniProtKB-UniRule"/>
</dbReference>
<evidence type="ECO:0000256" key="4">
    <source>
        <dbReference type="ARBA" id="ARBA00022475"/>
    </source>
</evidence>
<sequence>MDFERLQGLSDMASEPQGGLTAYITHHLTHHTLVLGDGSSPFMRIHLDTLVVAALLGALFCLWFWVMARRATAGVPSKGQALVELIVEFVDTQVKDTFHGDRRTVTPLALSIFMWVAFMNAMDLLPLDAPGFLVKHVAGEEAAHHTFFRWVPTADLNTTLAIAVAVLILVFAHGIKAKGAGGFGKELLTAPFHAHGIVARILLAPANLGLNLIEYFSKPVSLSMRLFGNMYGGELVFMLIAGLFASWLSFVPGVIFNTAWAIFHILIILLQAFIFMMLTVVYIAIAHEHH</sequence>
<organism evidence="14 15">
    <name type="scientific">Aerosticca soli</name>
    <dbReference type="NCBI Taxonomy" id="2010829"/>
    <lineage>
        <taxon>Bacteria</taxon>
        <taxon>Pseudomonadati</taxon>
        <taxon>Pseudomonadota</taxon>
        <taxon>Gammaproteobacteria</taxon>
        <taxon>Lysobacterales</taxon>
        <taxon>Rhodanobacteraceae</taxon>
        <taxon>Aerosticca</taxon>
    </lineage>
</organism>
<dbReference type="HAMAP" id="MF_01393">
    <property type="entry name" value="ATP_synth_a_bact"/>
    <property type="match status" value="1"/>
</dbReference>
<gene>
    <name evidence="12" type="primary">atpB</name>
    <name evidence="14" type="ORF">ALSL_2378</name>
</gene>
<evidence type="ECO:0000256" key="2">
    <source>
        <dbReference type="ARBA" id="ARBA00006810"/>
    </source>
</evidence>
<keyword evidence="15" id="KW-1185">Reference proteome</keyword>
<feature type="transmembrane region" description="Helical" evidence="12">
    <location>
        <begin position="235"/>
        <end position="255"/>
    </location>
</feature>
<protein>
    <recommendedName>
        <fullName evidence="12 13">ATP synthase subunit a</fullName>
    </recommendedName>
    <alternativeName>
        <fullName evidence="12">ATP synthase F0 sector subunit a</fullName>
    </alternativeName>
    <alternativeName>
        <fullName evidence="12">F-ATPase subunit 6</fullName>
    </alternativeName>
</protein>
<evidence type="ECO:0000256" key="7">
    <source>
        <dbReference type="ARBA" id="ARBA00022781"/>
    </source>
</evidence>
<evidence type="ECO:0000256" key="11">
    <source>
        <dbReference type="ARBA" id="ARBA00023310"/>
    </source>
</evidence>
<dbReference type="GO" id="GO:0045259">
    <property type="term" value="C:proton-transporting ATP synthase complex"/>
    <property type="evidence" value="ECO:0007669"/>
    <property type="project" value="UniProtKB-KW"/>
</dbReference>
<keyword evidence="3 12" id="KW-0813">Transport</keyword>
<comment type="subcellular location">
    <subcellularLocation>
        <location evidence="12 13">Cell membrane</location>
        <topology evidence="12 13">Multi-pass membrane protein</topology>
    </subcellularLocation>
    <subcellularLocation>
        <location evidence="1">Membrane</location>
        <topology evidence="1">Multi-pass membrane protein</topology>
    </subcellularLocation>
</comment>
<feature type="transmembrane region" description="Helical" evidence="12">
    <location>
        <begin position="261"/>
        <end position="285"/>
    </location>
</feature>
<dbReference type="InterPro" id="IPR045082">
    <property type="entry name" value="ATP_syn_F0_a_bact/chloroplast"/>
</dbReference>
<dbReference type="GO" id="GO:0042777">
    <property type="term" value="P:proton motive force-driven plasma membrane ATP synthesis"/>
    <property type="evidence" value="ECO:0007669"/>
    <property type="project" value="TreeGrafter"/>
</dbReference>
<accession>A0A2Z6E7A7</accession>
<dbReference type="FunFam" id="1.20.120.220:FF:000002">
    <property type="entry name" value="ATP synthase subunit a"/>
    <property type="match status" value="1"/>
</dbReference>